<sequence>MYAFLAIQKEHETIIKIITEATVVDSKQVALSSNPYVQSLADAMIELSHENNLFHNDIQRIGLNIGNIEAIGYDTHELLKSDLEATFGFEAIVQSDYEALLNRLIQ</sequence>
<dbReference type="RefSeq" id="WP_099091429.1">
    <property type="nucleotide sequence ID" value="NZ_CP093217.1"/>
</dbReference>
<dbReference type="EMBL" id="CP093217">
    <property type="protein sequence ID" value="UQW81483.1"/>
    <property type="molecule type" value="Genomic_DNA"/>
</dbReference>
<evidence type="ECO:0000313" key="3">
    <source>
        <dbReference type="Proteomes" id="UP000223828"/>
    </source>
</evidence>
<reference evidence="1" key="3">
    <citation type="submission" date="2017-10" db="EMBL/GenBank/DDBJ databases">
        <authorList>
            <person name="Vrbovska V."/>
            <person name="Kovarovic V."/>
            <person name="Indrakova A."/>
        </authorList>
    </citation>
    <scope>NUCLEOTIDE SEQUENCE</scope>
    <source>
        <strain evidence="1">CCM 8730</strain>
    </source>
</reference>
<evidence type="ECO:0000313" key="1">
    <source>
        <dbReference type="EMBL" id="PHK48474.1"/>
    </source>
</evidence>
<reference evidence="2" key="4">
    <citation type="submission" date="2022-03" db="EMBL/GenBank/DDBJ databases">
        <title>Complete Genome Sequence of Staphylococcus edaphicus strain CCM 8731.</title>
        <authorList>
            <person name="Rimmer C.O."/>
            <person name="Thomas J.C."/>
        </authorList>
    </citation>
    <scope>NUCLEOTIDE SEQUENCE</scope>
    <source>
        <strain evidence="2">CCM 8731</strain>
    </source>
</reference>
<dbReference type="EMBL" id="MRZN01000036">
    <property type="protein sequence ID" value="PHK48474.1"/>
    <property type="molecule type" value="Genomic_DNA"/>
</dbReference>
<reference evidence="3" key="2">
    <citation type="submission" date="2017-10" db="EMBL/GenBank/DDBJ databases">
        <title>Staphylococcus edaphicus sp. nov., isolated in Antarctica, harbouring mecC gene and genomic islands essential in adaptation to extreme environment.</title>
        <authorList>
            <person name="Pantucek R."/>
            <person name="Sedlacek I."/>
            <person name="Indrakova A."/>
            <person name="Vrbovska V."/>
            <person name="Maslanova I."/>
            <person name="Kovarovic V."/>
            <person name="Svec P."/>
            <person name="Kralova S."/>
            <person name="Kristofova L."/>
            <person name="Keklakova J."/>
            <person name="Petras P."/>
            <person name="Doskar J."/>
        </authorList>
    </citation>
    <scope>NUCLEOTIDE SEQUENCE [LARGE SCALE GENOMIC DNA]</scope>
    <source>
        <strain evidence="3">CCM 5085</strain>
    </source>
</reference>
<keyword evidence="4" id="KW-1185">Reference proteome</keyword>
<dbReference type="OrthoDB" id="2411290at2"/>
<dbReference type="Proteomes" id="UP001056588">
    <property type="component" value="Chromosome"/>
</dbReference>
<protein>
    <submittedName>
        <fullName evidence="1">Uncharacterized protein</fullName>
    </submittedName>
</protein>
<dbReference type="AlphaFoldDB" id="A0A2C6WL02"/>
<evidence type="ECO:0000313" key="2">
    <source>
        <dbReference type="EMBL" id="UQW81483.1"/>
    </source>
</evidence>
<accession>A0A2C6WL02</accession>
<gene>
    <name evidence="1" type="ORF">BTJ66_13345</name>
    <name evidence="2" type="ORF">MNY58_13160</name>
</gene>
<evidence type="ECO:0000313" key="4">
    <source>
        <dbReference type="Proteomes" id="UP001056588"/>
    </source>
</evidence>
<organism evidence="1 3">
    <name type="scientific">Staphylococcus edaphicus</name>
    <dbReference type="NCBI Taxonomy" id="1955013"/>
    <lineage>
        <taxon>Bacteria</taxon>
        <taxon>Bacillati</taxon>
        <taxon>Bacillota</taxon>
        <taxon>Bacilli</taxon>
        <taxon>Bacillales</taxon>
        <taxon>Staphylococcaceae</taxon>
        <taxon>Staphylococcus</taxon>
    </lineage>
</organism>
<dbReference type="Proteomes" id="UP000223828">
    <property type="component" value="Unassembled WGS sequence"/>
</dbReference>
<proteinExistence type="predicted"/>
<name>A0A2C6WL02_9STAP</name>
<reference evidence="1" key="1">
    <citation type="journal article" date="2017" name="Appl. Environ. Microbiol.">
        <title>Staphylococcus edaphicus sp. nov., isolated in Antarctica, harbours mecC gene and genomic islands with suspected role in adaptation to extreme environment.</title>
        <authorList>
            <person name="Pantucek R."/>
            <person name="Sedlacek I."/>
            <person name="Indrakova A."/>
            <person name="Vrbovska V."/>
            <person name="Maslanova I."/>
            <person name="Kovarovic V."/>
            <person name="Svec P."/>
            <person name="Kralova S."/>
            <person name="Kristofova L."/>
            <person name="Keklakova J."/>
            <person name="Petras P."/>
            <person name="Doskar J."/>
        </authorList>
    </citation>
    <scope>NUCLEOTIDE SEQUENCE</scope>
    <source>
        <strain evidence="1">CCM 8730</strain>
    </source>
</reference>